<gene>
    <name evidence="2" type="ORF">R4K57_23560</name>
</gene>
<dbReference type="Proteomes" id="UP001187425">
    <property type="component" value="Unassembled WGS sequence"/>
</dbReference>
<evidence type="ECO:0000313" key="2">
    <source>
        <dbReference type="EMBL" id="MDV7251292.1"/>
    </source>
</evidence>
<proteinExistence type="predicted"/>
<dbReference type="AlphaFoldDB" id="A0AAW8ZV27"/>
<feature type="non-terminal residue" evidence="2">
    <location>
        <position position="112"/>
    </location>
</feature>
<keyword evidence="1" id="KW-0812">Transmembrane</keyword>
<evidence type="ECO:0000256" key="1">
    <source>
        <dbReference type="SAM" id="Phobius"/>
    </source>
</evidence>
<feature type="transmembrane region" description="Helical" evidence="1">
    <location>
        <begin position="65"/>
        <end position="88"/>
    </location>
</feature>
<comment type="caution">
    <text evidence="2">The sequence shown here is derived from an EMBL/GenBank/DDBJ whole genome shotgun (WGS) entry which is preliminary data.</text>
</comment>
<reference evidence="2 3" key="1">
    <citation type="submission" date="2023-10" db="EMBL/GenBank/DDBJ databases">
        <title>A new tool for lettuce pathogen research.</title>
        <authorList>
            <person name="Horton K.N."/>
            <person name="Cseke L.J."/>
            <person name="Badiwe M."/>
            <person name="Tesfaye D."/>
            <person name="Klein A."/>
            <person name="Su J."/>
            <person name="Potnis N."/>
            <person name="Gassmann W."/>
        </authorList>
    </citation>
    <scope>NUCLEOTIDE SEQUENCE [LARGE SCALE GENOMIC DNA]</scope>
    <source>
        <strain evidence="2 3">JSKH1901</strain>
    </source>
</reference>
<sequence>MTGKTKLSVAIVLLLLALIAGVYLSGQLILMLLKVPGPLGVGTYWSYVKALDLPQFAPYATKIKLAGALGFGVPLLAWFALLIPLFMIRPGFRRHSRPSLRVAPFKLYRGQV</sequence>
<evidence type="ECO:0000313" key="3">
    <source>
        <dbReference type="Proteomes" id="UP001187425"/>
    </source>
</evidence>
<accession>A0AAW8ZV27</accession>
<protein>
    <submittedName>
        <fullName evidence="2">Uncharacterized protein</fullName>
    </submittedName>
</protein>
<dbReference type="EMBL" id="JAWMQI010000173">
    <property type="protein sequence ID" value="MDV7251292.1"/>
    <property type="molecule type" value="Genomic_DNA"/>
</dbReference>
<keyword evidence="1" id="KW-0472">Membrane</keyword>
<keyword evidence="1" id="KW-1133">Transmembrane helix</keyword>
<organism evidence="2 3">
    <name type="scientific">Xanthomonas hortorum pv. vitians</name>
    <dbReference type="NCBI Taxonomy" id="83224"/>
    <lineage>
        <taxon>Bacteria</taxon>
        <taxon>Pseudomonadati</taxon>
        <taxon>Pseudomonadota</taxon>
        <taxon>Gammaproteobacteria</taxon>
        <taxon>Lysobacterales</taxon>
        <taxon>Lysobacteraceae</taxon>
        <taxon>Xanthomonas</taxon>
    </lineage>
</organism>
<name>A0AAW8ZV27_9XANT</name>